<accession>A0A117IV52</accession>
<dbReference type="NCBIfam" id="TIGR01536">
    <property type="entry name" value="asn_synth_AEB"/>
    <property type="match status" value="1"/>
</dbReference>
<feature type="binding site" evidence="10">
    <location>
        <position position="298"/>
    </location>
    <ligand>
        <name>ATP</name>
        <dbReference type="ChEBI" id="CHEBI:30616"/>
    </ligand>
</feature>
<comment type="similarity">
    <text evidence="2">Belongs to the asparagine synthetase family.</text>
</comment>
<dbReference type="InterPro" id="IPR001962">
    <property type="entry name" value="Asn_synthase"/>
</dbReference>
<comment type="pathway">
    <text evidence="1">Amino-acid biosynthesis; L-asparagine biosynthesis; L-asparagine from L-aspartate (L-Gln route): step 1/1.</text>
</comment>
<dbReference type="Pfam" id="PF00733">
    <property type="entry name" value="Asn_synthase"/>
    <property type="match status" value="1"/>
</dbReference>
<keyword evidence="7 9" id="KW-0315">Glutamine amidotransferase</keyword>
<evidence type="ECO:0000313" key="13">
    <source>
        <dbReference type="EMBL" id="KUH35993.1"/>
    </source>
</evidence>
<dbReference type="InterPro" id="IPR017932">
    <property type="entry name" value="GATase_2_dom"/>
</dbReference>
<dbReference type="RefSeq" id="WP_058944723.1">
    <property type="nucleotide sequence ID" value="NZ_LNSV01000098.1"/>
</dbReference>
<dbReference type="Proteomes" id="UP000054011">
    <property type="component" value="Unassembled WGS sequence"/>
</dbReference>
<dbReference type="STRING" id="936756.ATE80_26050"/>
<evidence type="ECO:0000256" key="2">
    <source>
        <dbReference type="ARBA" id="ARBA00005752"/>
    </source>
</evidence>
<proteinExistence type="inferred from homology"/>
<dbReference type="CDD" id="cd01991">
    <property type="entry name" value="Asn_synthase_B_C"/>
    <property type="match status" value="1"/>
</dbReference>
<protein>
    <recommendedName>
        <fullName evidence="3">asparagine synthase (glutamine-hydrolyzing)</fullName>
        <ecNumber evidence="3">6.3.5.4</ecNumber>
    </recommendedName>
</protein>
<dbReference type="Gene3D" id="3.40.50.620">
    <property type="entry name" value="HUPs"/>
    <property type="match status" value="1"/>
</dbReference>
<sequence length="626" mass="68680">MCGITGVFSLDGARPMQTHVLSEMISELAHRGPDDAGRHVGEGIALGFRRLALNDLERGNQPHFSEDRDLVSVCNGEIYNHRALREELARAGHRFRTACDTEVLVHLYRRHGTGLTARLDGQFAFALYDATARRLLLARDHAGIVPLFYTVVDGLLVFGSEIKAILRHPAVRPRVDLRGLDQVLTLPGLVSPRTMFEGIHSLRPGERLVADASGVTVERYWDLDYPDAGDLPPLGGDIDAELGAAADRVAALLDGAVRDRLEADVPVGLYLSGGLDSSLLAALAARARPGRTWPSYSVVFPGHDFDESPHQRLVAAKLGTRHHEVPVHAADVADRLRAMVRHAETPVRESYNVCSLKLSEAVRADGTVAVLTGEGADELFGGYPGYRYDAAGLGGSRLTGLDAHLEREIRERMWGVDIGYEQDQITTQEIRRDLYSADLAPSFDAFAVTSQRLVDADRLKGRHPLHQRSYLDFHLRLADHLLGDHGDRMALANAVEPRFPFLARPVVDQAVALHPALMVAGGAEKAVLRRVAGPLVPGEVLARPKFGFRGQTSGHLLNTGADWFEELLSPSLVRRQGYFDPDTVSALVRHHRDRGDQVHAHLDTDYLMVIATFALFVEEFGLPCLG</sequence>
<dbReference type="Pfam" id="PF13537">
    <property type="entry name" value="GATase_7"/>
    <property type="match status" value="1"/>
</dbReference>
<dbReference type="InterPro" id="IPR014729">
    <property type="entry name" value="Rossmann-like_a/b/a_fold"/>
</dbReference>
<evidence type="ECO:0000256" key="1">
    <source>
        <dbReference type="ARBA" id="ARBA00005187"/>
    </source>
</evidence>
<feature type="domain" description="Glutamine amidotransferase type-2" evidence="12">
    <location>
        <begin position="2"/>
        <end position="213"/>
    </location>
</feature>
<comment type="caution">
    <text evidence="13">The sequence shown here is derived from an EMBL/GenBank/DDBJ whole genome shotgun (WGS) entry which is preliminary data.</text>
</comment>
<keyword evidence="5 10" id="KW-0067">ATP-binding</keyword>
<evidence type="ECO:0000259" key="12">
    <source>
        <dbReference type="PROSITE" id="PS51278"/>
    </source>
</evidence>
<feature type="site" description="Important for beta-aspartyl-AMP intermediate formation" evidence="11">
    <location>
        <position position="374"/>
    </location>
</feature>
<evidence type="ECO:0000256" key="4">
    <source>
        <dbReference type="ARBA" id="ARBA00022741"/>
    </source>
</evidence>
<dbReference type="GO" id="GO:0005524">
    <property type="term" value="F:ATP binding"/>
    <property type="evidence" value="ECO:0007669"/>
    <property type="project" value="UniProtKB-KW"/>
</dbReference>
<keyword evidence="6 9" id="KW-0061">Asparagine biosynthesis</keyword>
<dbReference type="InterPro" id="IPR051786">
    <property type="entry name" value="ASN_synthetase/amidase"/>
</dbReference>
<evidence type="ECO:0000313" key="14">
    <source>
        <dbReference type="Proteomes" id="UP000054011"/>
    </source>
</evidence>
<dbReference type="OrthoDB" id="9763290at2"/>
<dbReference type="EMBL" id="LNSV01000098">
    <property type="protein sequence ID" value="KUH35993.1"/>
    <property type="molecule type" value="Genomic_DNA"/>
</dbReference>
<dbReference type="PANTHER" id="PTHR43284">
    <property type="entry name" value="ASPARAGINE SYNTHETASE (GLUTAMINE-HYDROLYZING)"/>
    <property type="match status" value="1"/>
</dbReference>
<organism evidence="13 14">
    <name type="scientific">Streptomyces kanasensis</name>
    <dbReference type="NCBI Taxonomy" id="936756"/>
    <lineage>
        <taxon>Bacteria</taxon>
        <taxon>Bacillati</taxon>
        <taxon>Actinomycetota</taxon>
        <taxon>Actinomycetes</taxon>
        <taxon>Kitasatosporales</taxon>
        <taxon>Streptomycetaceae</taxon>
        <taxon>Streptomyces</taxon>
    </lineage>
</organism>
<evidence type="ECO:0000256" key="11">
    <source>
        <dbReference type="PIRSR" id="PIRSR001589-3"/>
    </source>
</evidence>
<evidence type="ECO:0000256" key="10">
    <source>
        <dbReference type="PIRSR" id="PIRSR001589-2"/>
    </source>
</evidence>
<dbReference type="PIRSF" id="PIRSF001589">
    <property type="entry name" value="Asn_synthetase_glu-h"/>
    <property type="match status" value="1"/>
</dbReference>
<dbReference type="GO" id="GO:0005829">
    <property type="term" value="C:cytosol"/>
    <property type="evidence" value="ECO:0007669"/>
    <property type="project" value="TreeGrafter"/>
</dbReference>
<dbReference type="AlphaFoldDB" id="A0A117IV52"/>
<name>A0A117IV52_9ACTN</name>
<comment type="catalytic activity">
    <reaction evidence="8">
        <text>L-aspartate + L-glutamine + ATP + H2O = L-asparagine + L-glutamate + AMP + diphosphate + H(+)</text>
        <dbReference type="Rhea" id="RHEA:12228"/>
        <dbReference type="ChEBI" id="CHEBI:15377"/>
        <dbReference type="ChEBI" id="CHEBI:15378"/>
        <dbReference type="ChEBI" id="CHEBI:29985"/>
        <dbReference type="ChEBI" id="CHEBI:29991"/>
        <dbReference type="ChEBI" id="CHEBI:30616"/>
        <dbReference type="ChEBI" id="CHEBI:33019"/>
        <dbReference type="ChEBI" id="CHEBI:58048"/>
        <dbReference type="ChEBI" id="CHEBI:58359"/>
        <dbReference type="ChEBI" id="CHEBI:456215"/>
        <dbReference type="EC" id="6.3.5.4"/>
    </reaction>
</comment>
<dbReference type="InterPro" id="IPR029055">
    <property type="entry name" value="Ntn_hydrolases_N"/>
</dbReference>
<gene>
    <name evidence="13" type="ORF">ATE80_26050</name>
</gene>
<evidence type="ECO:0000256" key="8">
    <source>
        <dbReference type="ARBA" id="ARBA00048741"/>
    </source>
</evidence>
<dbReference type="SUPFAM" id="SSF52402">
    <property type="entry name" value="Adenine nucleotide alpha hydrolases-like"/>
    <property type="match status" value="1"/>
</dbReference>
<dbReference type="InterPro" id="IPR033738">
    <property type="entry name" value="AsnB_N"/>
</dbReference>
<evidence type="ECO:0000256" key="7">
    <source>
        <dbReference type="ARBA" id="ARBA00022962"/>
    </source>
</evidence>
<keyword evidence="9" id="KW-0028">Amino-acid biosynthesis</keyword>
<evidence type="ECO:0000256" key="5">
    <source>
        <dbReference type="ARBA" id="ARBA00022840"/>
    </source>
</evidence>
<reference evidence="13 14" key="1">
    <citation type="submission" date="2015-11" db="EMBL/GenBank/DDBJ databases">
        <title>Genome-wide analysis reveals the secondary metabolome in Streptomyces kanasensis ZX01.</title>
        <authorList>
            <person name="Zhang G."/>
            <person name="Han L."/>
            <person name="Feng J."/>
            <person name="Zhang X."/>
        </authorList>
    </citation>
    <scope>NUCLEOTIDE SEQUENCE [LARGE SCALE GENOMIC DNA]</scope>
    <source>
        <strain evidence="13 14">ZX01</strain>
    </source>
</reference>
<evidence type="ECO:0000256" key="6">
    <source>
        <dbReference type="ARBA" id="ARBA00022888"/>
    </source>
</evidence>
<dbReference type="GO" id="GO:0006529">
    <property type="term" value="P:asparagine biosynthetic process"/>
    <property type="evidence" value="ECO:0007669"/>
    <property type="project" value="UniProtKB-KW"/>
</dbReference>
<feature type="binding site" evidence="10">
    <location>
        <position position="100"/>
    </location>
    <ligand>
        <name>L-glutamine</name>
        <dbReference type="ChEBI" id="CHEBI:58359"/>
    </ligand>
</feature>
<dbReference type="CDD" id="cd00712">
    <property type="entry name" value="AsnB"/>
    <property type="match status" value="1"/>
</dbReference>
<keyword evidence="4 10" id="KW-0547">Nucleotide-binding</keyword>
<dbReference type="PROSITE" id="PS51278">
    <property type="entry name" value="GATASE_TYPE_2"/>
    <property type="match status" value="1"/>
</dbReference>
<keyword evidence="14" id="KW-1185">Reference proteome</keyword>
<dbReference type="SUPFAM" id="SSF56235">
    <property type="entry name" value="N-terminal nucleophile aminohydrolases (Ntn hydrolases)"/>
    <property type="match status" value="1"/>
</dbReference>
<dbReference type="PANTHER" id="PTHR43284:SF1">
    <property type="entry name" value="ASPARAGINE SYNTHETASE"/>
    <property type="match status" value="1"/>
</dbReference>
<dbReference type="Gene3D" id="3.60.20.10">
    <property type="entry name" value="Glutamine Phosphoribosylpyrophosphate, subunit 1, domain 1"/>
    <property type="match status" value="1"/>
</dbReference>
<evidence type="ECO:0000256" key="9">
    <source>
        <dbReference type="PIRSR" id="PIRSR001589-1"/>
    </source>
</evidence>
<dbReference type="GO" id="GO:0004066">
    <property type="term" value="F:asparagine synthase (glutamine-hydrolyzing) activity"/>
    <property type="evidence" value="ECO:0007669"/>
    <property type="project" value="UniProtKB-EC"/>
</dbReference>
<feature type="active site" description="For GATase activity" evidence="9">
    <location>
        <position position="2"/>
    </location>
</feature>
<evidence type="ECO:0000256" key="3">
    <source>
        <dbReference type="ARBA" id="ARBA00012737"/>
    </source>
</evidence>
<dbReference type="InterPro" id="IPR006426">
    <property type="entry name" value="Asn_synth_AEB"/>
</dbReference>
<dbReference type="EC" id="6.3.5.4" evidence="3"/>